<name>A0ABD0LIK3_9CAEN</name>
<keyword evidence="5 9" id="KW-0472">Membrane</keyword>
<dbReference type="Proteomes" id="UP001519460">
    <property type="component" value="Unassembled WGS sequence"/>
</dbReference>
<evidence type="ECO:0000256" key="3">
    <source>
        <dbReference type="ARBA" id="ARBA00022692"/>
    </source>
</evidence>
<keyword evidence="4 9" id="KW-1133">Transmembrane helix</keyword>
<dbReference type="GO" id="GO:0015293">
    <property type="term" value="F:symporter activity"/>
    <property type="evidence" value="ECO:0007669"/>
    <property type="project" value="UniProtKB-KW"/>
</dbReference>
<accession>A0ABD0LIK3</accession>
<feature type="disulfide bond" evidence="7">
    <location>
        <begin position="168"/>
        <end position="177"/>
    </location>
</feature>
<keyword evidence="2 8" id="KW-0813">Transport</keyword>
<dbReference type="PROSITE" id="PS50267">
    <property type="entry name" value="NA_NEUROTRAN_SYMP_3"/>
    <property type="match status" value="1"/>
</dbReference>
<protein>
    <recommendedName>
        <fullName evidence="8">Transporter</fullName>
    </recommendedName>
</protein>
<evidence type="ECO:0000313" key="11">
    <source>
        <dbReference type="Proteomes" id="UP001519460"/>
    </source>
</evidence>
<comment type="caution">
    <text evidence="10">The sequence shown here is derived from an EMBL/GenBank/DDBJ whole genome shotgun (WGS) entry which is preliminary data.</text>
</comment>
<dbReference type="InterPro" id="IPR000175">
    <property type="entry name" value="Na/ntran_symport"/>
</dbReference>
<feature type="transmembrane region" description="Helical" evidence="9">
    <location>
        <begin position="394"/>
        <end position="415"/>
    </location>
</feature>
<dbReference type="Pfam" id="PF00209">
    <property type="entry name" value="SNF"/>
    <property type="match status" value="3"/>
</dbReference>
<dbReference type="GO" id="GO:0016020">
    <property type="term" value="C:membrane"/>
    <property type="evidence" value="ECO:0007669"/>
    <property type="project" value="UniProtKB-SubCell"/>
</dbReference>
<evidence type="ECO:0000313" key="10">
    <source>
        <dbReference type="EMBL" id="KAK7498988.1"/>
    </source>
</evidence>
<feature type="transmembrane region" description="Helical" evidence="9">
    <location>
        <begin position="289"/>
        <end position="314"/>
    </location>
</feature>
<feature type="transmembrane region" description="Helical" evidence="9">
    <location>
        <begin position="349"/>
        <end position="373"/>
    </location>
</feature>
<keyword evidence="7" id="KW-1015">Disulfide bond</keyword>
<dbReference type="PRINTS" id="PR00176">
    <property type="entry name" value="NANEUSMPORT"/>
</dbReference>
<evidence type="ECO:0000256" key="6">
    <source>
        <dbReference type="PIRSR" id="PIRSR600175-1"/>
    </source>
</evidence>
<proteinExistence type="inferred from homology"/>
<dbReference type="AlphaFoldDB" id="A0ABD0LIK3"/>
<keyword evidence="11" id="KW-1185">Reference proteome</keyword>
<evidence type="ECO:0000256" key="4">
    <source>
        <dbReference type="ARBA" id="ARBA00022989"/>
    </source>
</evidence>
<dbReference type="InterPro" id="IPR037272">
    <property type="entry name" value="SNS_sf"/>
</dbReference>
<keyword evidence="8" id="KW-0769">Symport</keyword>
<evidence type="ECO:0000256" key="9">
    <source>
        <dbReference type="SAM" id="Phobius"/>
    </source>
</evidence>
<dbReference type="EMBL" id="JACVVK020000047">
    <property type="protein sequence ID" value="KAK7498988.1"/>
    <property type="molecule type" value="Genomic_DNA"/>
</dbReference>
<feature type="binding site" evidence="6">
    <location>
        <position position="63"/>
    </location>
    <ligand>
        <name>Na(+)</name>
        <dbReference type="ChEBI" id="CHEBI:29101"/>
        <label>1</label>
    </ligand>
</feature>
<gene>
    <name evidence="10" type="ORF">BaRGS_00009797</name>
</gene>
<sequence>MENPPNSAAASRTQSDVVVTLLPADVGNGAGADGVGPDPAEESATESRVKWSSKREYLLTAIGFCVGLGNLWRFPYLCQQNGGGAFLIPYVASLVLCGLPLYFLEAALGQFSARSAAHVWAVCPLLKGAGTGMNITSLICFWYYNTILAWALYYLVASCQSEVPWSRCDGWWNTPQCSNLAATGNRTLAPPGNDSLSLSGTPDWTDVAYNSDSVTGNSTRITSLEGNVTSLLGNVSHDVLSRKRVSAAEEFWQYNVLRVSGGWTEPGHVVWYLALGLLRQGCWTLRDSILLTFICEGTSVYGGFAIFSVLGYMAHQSGVPIEKVVSSADDGRDVSDVTGGVYVFQLVDWYMASVTLFFIGLLECIVIAWVYGTKRFGGDIELMIGRQPPLIISLLWRFVTPSCLFVLLVSTLALYTPPTYGDYGYDVWGMVFGWLVAFVSFAPIPVVAVYQLLGNAKGTLLQRLRQAVKPERSWGPADPYARALYRKQMST</sequence>
<dbReference type="PROSITE" id="PS00610">
    <property type="entry name" value="NA_NEUROTRAN_SYMP_1"/>
    <property type="match status" value="1"/>
</dbReference>
<evidence type="ECO:0000256" key="2">
    <source>
        <dbReference type="ARBA" id="ARBA00022448"/>
    </source>
</evidence>
<feature type="binding site" evidence="6">
    <location>
        <position position="70"/>
    </location>
    <ligand>
        <name>Na(+)</name>
        <dbReference type="ChEBI" id="CHEBI:29101"/>
        <label>1</label>
    </ligand>
</feature>
<feature type="transmembrane region" description="Helical" evidence="9">
    <location>
        <begin position="57"/>
        <end position="74"/>
    </location>
</feature>
<evidence type="ECO:0000256" key="5">
    <source>
        <dbReference type="ARBA" id="ARBA00023136"/>
    </source>
</evidence>
<feature type="binding site" evidence="6">
    <location>
        <position position="66"/>
    </location>
    <ligand>
        <name>Na(+)</name>
        <dbReference type="ChEBI" id="CHEBI:29101"/>
        <label>1</label>
    </ligand>
</feature>
<dbReference type="PANTHER" id="PTHR11616">
    <property type="entry name" value="SODIUM/CHLORIDE DEPENDENT TRANSPORTER"/>
    <property type="match status" value="1"/>
</dbReference>
<feature type="transmembrane region" description="Helical" evidence="9">
    <location>
        <begin position="86"/>
        <end position="104"/>
    </location>
</feature>
<organism evidence="10 11">
    <name type="scientific">Batillaria attramentaria</name>
    <dbReference type="NCBI Taxonomy" id="370345"/>
    <lineage>
        <taxon>Eukaryota</taxon>
        <taxon>Metazoa</taxon>
        <taxon>Spiralia</taxon>
        <taxon>Lophotrochozoa</taxon>
        <taxon>Mollusca</taxon>
        <taxon>Gastropoda</taxon>
        <taxon>Caenogastropoda</taxon>
        <taxon>Sorbeoconcha</taxon>
        <taxon>Cerithioidea</taxon>
        <taxon>Batillariidae</taxon>
        <taxon>Batillaria</taxon>
    </lineage>
</organism>
<feature type="transmembrane region" description="Helical" evidence="9">
    <location>
        <begin position="427"/>
        <end position="453"/>
    </location>
</feature>
<reference evidence="10 11" key="1">
    <citation type="journal article" date="2023" name="Sci. Data">
        <title>Genome assembly of the Korean intertidal mud-creeper Batillaria attramentaria.</title>
        <authorList>
            <person name="Patra A.K."/>
            <person name="Ho P.T."/>
            <person name="Jun S."/>
            <person name="Lee S.J."/>
            <person name="Kim Y."/>
            <person name="Won Y.J."/>
        </authorList>
    </citation>
    <scope>NUCLEOTIDE SEQUENCE [LARGE SCALE GENOMIC DNA]</scope>
    <source>
        <strain evidence="10">Wonlab-2016</strain>
    </source>
</reference>
<dbReference type="SUPFAM" id="SSF161070">
    <property type="entry name" value="SNF-like"/>
    <property type="match status" value="1"/>
</dbReference>
<evidence type="ECO:0000256" key="1">
    <source>
        <dbReference type="ARBA" id="ARBA00004141"/>
    </source>
</evidence>
<dbReference type="PANTHER" id="PTHR11616:SF241">
    <property type="entry name" value="SODIUM- AND CHLORIDE-DEPENDENT GLYCINE TRANSPORTER 2"/>
    <property type="match status" value="1"/>
</dbReference>
<comment type="subcellular location">
    <subcellularLocation>
        <location evidence="1">Membrane</location>
        <topology evidence="1">Multi-pass membrane protein</topology>
    </subcellularLocation>
</comment>
<evidence type="ECO:0000256" key="7">
    <source>
        <dbReference type="PIRSR" id="PIRSR600175-2"/>
    </source>
</evidence>
<comment type="similarity">
    <text evidence="8">Belongs to the sodium:neurotransmitter symporter (SNF) (TC 2.A.22) family.</text>
</comment>
<keyword evidence="3 8" id="KW-0812">Transmembrane</keyword>
<evidence type="ECO:0000256" key="8">
    <source>
        <dbReference type="RuleBase" id="RU003732"/>
    </source>
</evidence>
<keyword evidence="6" id="KW-0915">Sodium</keyword>
<keyword evidence="6" id="KW-0479">Metal-binding</keyword>